<organism evidence="3 4">
    <name type="scientific">Microbacterium candidum</name>
    <dbReference type="NCBI Taxonomy" id="3041922"/>
    <lineage>
        <taxon>Bacteria</taxon>
        <taxon>Bacillati</taxon>
        <taxon>Actinomycetota</taxon>
        <taxon>Actinomycetes</taxon>
        <taxon>Micrococcales</taxon>
        <taxon>Microbacteriaceae</taxon>
        <taxon>Microbacterium</taxon>
    </lineage>
</organism>
<dbReference type="EMBL" id="JASXSZ010000001">
    <property type="protein sequence ID" value="MDL9978497.1"/>
    <property type="molecule type" value="Genomic_DNA"/>
</dbReference>
<dbReference type="SUPFAM" id="SSF52799">
    <property type="entry name" value="(Phosphotyrosine protein) phosphatases II"/>
    <property type="match status" value="1"/>
</dbReference>
<dbReference type="PROSITE" id="PS00383">
    <property type="entry name" value="TYR_PHOSPHATASE_1"/>
    <property type="match status" value="1"/>
</dbReference>
<comment type="caution">
    <text evidence="3">The sequence shown here is derived from an EMBL/GenBank/DDBJ whole genome shotgun (WGS) entry which is preliminary data.</text>
</comment>
<dbReference type="PROSITE" id="PS50056">
    <property type="entry name" value="TYR_PHOSPHATASE_2"/>
    <property type="match status" value="1"/>
</dbReference>
<name>A0ABT7MVM8_9MICO</name>
<evidence type="ECO:0000259" key="2">
    <source>
        <dbReference type="PROSITE" id="PS50056"/>
    </source>
</evidence>
<dbReference type="RefSeq" id="WP_286286964.1">
    <property type="nucleotide sequence ID" value="NZ_JASXSZ010000001.1"/>
</dbReference>
<gene>
    <name evidence="3" type="ORF">QSV35_04055</name>
</gene>
<dbReference type="Pfam" id="PF13350">
    <property type="entry name" value="Y_phosphatase3"/>
    <property type="match status" value="1"/>
</dbReference>
<dbReference type="InterPro" id="IPR000387">
    <property type="entry name" value="Tyr_Pase_dom"/>
</dbReference>
<evidence type="ECO:0000313" key="4">
    <source>
        <dbReference type="Proteomes" id="UP001235064"/>
    </source>
</evidence>
<comment type="similarity">
    <text evidence="1">Belongs to the protein-tyrosine phosphatase family.</text>
</comment>
<sequence>MTDSTRIPIPGTWNFRPAGATVDVAILAPGRLFRSDAIDALGDIGRAELVSLGVTTVVDLRSAEEVAAHPDDIAGSAMDGLTVPIFTGSAADYASLDPSAFGLATVYGIMTSRSGDTIAAALRAVAGAPGASLVHCTAGKDRTGVVVALALTVAGATRDEIAADYAQSEGFLAGEWADRFRVRAQVYGWTIEPGPAEELAFRSPESAIRGILAELEERHGSIDAYLDEIGFDESDRAALRTTLATPIAETAVAAPVD</sequence>
<accession>A0ABT7MVM8</accession>
<dbReference type="PANTHER" id="PTHR31126">
    <property type="entry name" value="TYROSINE-PROTEIN PHOSPHATASE"/>
    <property type="match status" value="1"/>
</dbReference>
<proteinExistence type="inferred from homology"/>
<dbReference type="EC" id="3.1.3.48" evidence="3"/>
<evidence type="ECO:0000313" key="3">
    <source>
        <dbReference type="EMBL" id="MDL9978497.1"/>
    </source>
</evidence>
<keyword evidence="3" id="KW-0378">Hydrolase</keyword>
<dbReference type="Gene3D" id="3.90.190.10">
    <property type="entry name" value="Protein tyrosine phosphatase superfamily"/>
    <property type="match status" value="1"/>
</dbReference>
<dbReference type="InterPro" id="IPR029021">
    <property type="entry name" value="Prot-tyrosine_phosphatase-like"/>
</dbReference>
<keyword evidence="4" id="KW-1185">Reference proteome</keyword>
<dbReference type="Proteomes" id="UP001235064">
    <property type="component" value="Unassembled WGS sequence"/>
</dbReference>
<feature type="domain" description="Tyrosine specific protein phosphatases" evidence="2">
    <location>
        <begin position="116"/>
        <end position="151"/>
    </location>
</feature>
<dbReference type="GO" id="GO:0004725">
    <property type="term" value="F:protein tyrosine phosphatase activity"/>
    <property type="evidence" value="ECO:0007669"/>
    <property type="project" value="UniProtKB-EC"/>
</dbReference>
<protein>
    <submittedName>
        <fullName evidence="3">Tyrosine-protein phosphatase</fullName>
        <ecNumber evidence="3">3.1.3.48</ecNumber>
    </submittedName>
</protein>
<evidence type="ECO:0000256" key="1">
    <source>
        <dbReference type="ARBA" id="ARBA00009580"/>
    </source>
</evidence>
<dbReference type="InterPro" id="IPR026893">
    <property type="entry name" value="Tyr/Ser_Pase_IphP-type"/>
</dbReference>
<reference evidence="3 4" key="1">
    <citation type="submission" date="2023-06" db="EMBL/GenBank/DDBJ databases">
        <title>Microbacterium sp. nov., isolated from a waste landfill.</title>
        <authorList>
            <person name="Wen W."/>
        </authorList>
    </citation>
    <scope>NUCLEOTIDE SEQUENCE [LARGE SCALE GENOMIC DNA]</scope>
    <source>
        <strain evidence="3 4">ASV49</strain>
    </source>
</reference>
<dbReference type="InterPro" id="IPR016130">
    <property type="entry name" value="Tyr_Pase_AS"/>
</dbReference>
<dbReference type="PANTHER" id="PTHR31126:SF1">
    <property type="entry name" value="TYROSINE SPECIFIC PROTEIN PHOSPHATASES DOMAIN-CONTAINING PROTEIN"/>
    <property type="match status" value="1"/>
</dbReference>